<name>A0A8H8D9B4_AJECA</name>
<dbReference type="EMBL" id="JAEVHI010000001">
    <property type="protein sequence ID" value="KAG5304413.1"/>
    <property type="molecule type" value="Genomic_DNA"/>
</dbReference>
<dbReference type="AlphaFoldDB" id="A0A8H8D9B4"/>
<evidence type="ECO:0000313" key="1">
    <source>
        <dbReference type="EMBL" id="KAG5304413.1"/>
    </source>
</evidence>
<protein>
    <submittedName>
        <fullName evidence="1">Uncharacterized protein</fullName>
    </submittedName>
</protein>
<evidence type="ECO:0000313" key="2">
    <source>
        <dbReference type="Proteomes" id="UP000670092"/>
    </source>
</evidence>
<organism evidence="1 2">
    <name type="scientific">Ajellomyces capsulatus</name>
    <name type="common">Darling's disease fungus</name>
    <name type="synonym">Histoplasma capsulatum</name>
    <dbReference type="NCBI Taxonomy" id="5037"/>
    <lineage>
        <taxon>Eukaryota</taxon>
        <taxon>Fungi</taxon>
        <taxon>Dikarya</taxon>
        <taxon>Ascomycota</taxon>
        <taxon>Pezizomycotina</taxon>
        <taxon>Eurotiomycetes</taxon>
        <taxon>Eurotiomycetidae</taxon>
        <taxon>Onygenales</taxon>
        <taxon>Ajellomycetaceae</taxon>
        <taxon>Histoplasma</taxon>
    </lineage>
</organism>
<dbReference type="VEuPathDB" id="FungiDB:I7I52_02740"/>
<sequence>MMIFFLQSSSYQHSWWHGGSHDCALATPRGLVYRYNRKPNNRAHNERLTAPSVTSESMISDQSFLATGPSSTSFPPSASTSFHLRLLLVLLGSSIIFPSTSSSSSFKAKFNIKAIKPAITNPVAITSSTASIKPFFALLFPLYVNTNENHSGTSVAPTPNAKAADRINRFLLVNFTVDMIRIPDTVTDANRKVVIPPNTAEGIATSAAANLENIPISTRKKQQQ</sequence>
<proteinExistence type="predicted"/>
<dbReference type="Proteomes" id="UP000670092">
    <property type="component" value="Unassembled WGS sequence"/>
</dbReference>
<reference evidence="1 2" key="1">
    <citation type="submission" date="2021-01" db="EMBL/GenBank/DDBJ databases">
        <title>Chromosome-level genome assembly of a human fungal pathogen reveals clustering of transcriptionally co-regulated genes.</title>
        <authorList>
            <person name="Voorhies M."/>
            <person name="Cohen S."/>
            <person name="Shea T.P."/>
            <person name="Petrus S."/>
            <person name="Munoz J.F."/>
            <person name="Poplawski S."/>
            <person name="Goldman W.E."/>
            <person name="Michael T."/>
            <person name="Cuomo C.A."/>
            <person name="Sil A."/>
            <person name="Beyhan S."/>
        </authorList>
    </citation>
    <scope>NUCLEOTIDE SEQUENCE [LARGE SCALE GENOMIC DNA]</scope>
    <source>
        <strain evidence="1 2">G184AR</strain>
    </source>
</reference>
<gene>
    <name evidence="1" type="ORF">I7I52_02740</name>
</gene>
<comment type="caution">
    <text evidence="1">The sequence shown here is derived from an EMBL/GenBank/DDBJ whole genome shotgun (WGS) entry which is preliminary data.</text>
</comment>
<accession>A0A8H8D9B4</accession>